<sequence>SINKPLPPILLTGITNSSDKGLRCTAEDAAVFSCGVNRLIFPSQITGGEAVWVTLNGA</sequence>
<gene>
    <name evidence="1" type="ORF">PODLI_1B010554</name>
</gene>
<evidence type="ECO:0000313" key="2">
    <source>
        <dbReference type="Proteomes" id="UP001178461"/>
    </source>
</evidence>
<dbReference type="AlphaFoldDB" id="A0AA35PHW6"/>
<evidence type="ECO:0000313" key="1">
    <source>
        <dbReference type="EMBL" id="CAI5788784.1"/>
    </source>
</evidence>
<protein>
    <submittedName>
        <fullName evidence="1">Uncharacterized protein</fullName>
    </submittedName>
</protein>
<reference evidence="1" key="1">
    <citation type="submission" date="2022-12" db="EMBL/GenBank/DDBJ databases">
        <authorList>
            <person name="Alioto T."/>
            <person name="Alioto T."/>
            <person name="Gomez Garrido J."/>
        </authorList>
    </citation>
    <scope>NUCLEOTIDE SEQUENCE</scope>
</reference>
<organism evidence="1 2">
    <name type="scientific">Podarcis lilfordi</name>
    <name type="common">Lilford's wall lizard</name>
    <dbReference type="NCBI Taxonomy" id="74358"/>
    <lineage>
        <taxon>Eukaryota</taxon>
        <taxon>Metazoa</taxon>
        <taxon>Chordata</taxon>
        <taxon>Craniata</taxon>
        <taxon>Vertebrata</taxon>
        <taxon>Euteleostomi</taxon>
        <taxon>Lepidosauria</taxon>
        <taxon>Squamata</taxon>
        <taxon>Bifurcata</taxon>
        <taxon>Unidentata</taxon>
        <taxon>Episquamata</taxon>
        <taxon>Laterata</taxon>
        <taxon>Lacertibaenia</taxon>
        <taxon>Lacertidae</taxon>
        <taxon>Podarcis</taxon>
    </lineage>
</organism>
<dbReference type="EMBL" id="OX395137">
    <property type="protein sequence ID" value="CAI5788784.1"/>
    <property type="molecule type" value="Genomic_DNA"/>
</dbReference>
<feature type="non-terminal residue" evidence="1">
    <location>
        <position position="1"/>
    </location>
</feature>
<proteinExistence type="predicted"/>
<keyword evidence="2" id="KW-1185">Reference proteome</keyword>
<accession>A0AA35PHW6</accession>
<dbReference type="Proteomes" id="UP001178461">
    <property type="component" value="Chromosome 12"/>
</dbReference>
<name>A0AA35PHW6_9SAUR</name>